<reference evidence="2" key="1">
    <citation type="submission" date="2017-04" db="EMBL/GenBank/DDBJ databases">
        <title>Function of individual gut microbiota members based on whole genome sequencing of pure cultures obtained from chicken caecum.</title>
        <authorList>
            <person name="Medvecky M."/>
            <person name="Cejkova D."/>
            <person name="Polansky O."/>
            <person name="Karasova D."/>
            <person name="Kubasova T."/>
            <person name="Cizek A."/>
            <person name="Rychlik I."/>
        </authorList>
    </citation>
    <scope>NUCLEOTIDE SEQUENCE [LARGE SCALE GENOMIC DNA]</scope>
    <source>
        <strain evidence="2">An175</strain>
    </source>
</reference>
<evidence type="ECO:0000313" key="2">
    <source>
        <dbReference type="Proteomes" id="UP000196386"/>
    </source>
</evidence>
<organism evidence="1 2">
    <name type="scientific">Anaerotruncus colihominis</name>
    <dbReference type="NCBI Taxonomy" id="169435"/>
    <lineage>
        <taxon>Bacteria</taxon>
        <taxon>Bacillati</taxon>
        <taxon>Bacillota</taxon>
        <taxon>Clostridia</taxon>
        <taxon>Eubacteriales</taxon>
        <taxon>Oscillospiraceae</taxon>
        <taxon>Anaerotruncus</taxon>
    </lineage>
</organism>
<evidence type="ECO:0000313" key="1">
    <source>
        <dbReference type="EMBL" id="OUP70723.1"/>
    </source>
</evidence>
<gene>
    <name evidence="1" type="ORF">B5F11_04560</name>
</gene>
<protein>
    <submittedName>
        <fullName evidence="1">Uncharacterized protein</fullName>
    </submittedName>
</protein>
<name>A0A1Y4MPX6_9FIRM</name>
<comment type="caution">
    <text evidence="1">The sequence shown here is derived from an EMBL/GenBank/DDBJ whole genome shotgun (WGS) entry which is preliminary data.</text>
</comment>
<dbReference type="Proteomes" id="UP000196386">
    <property type="component" value="Unassembled WGS sequence"/>
</dbReference>
<proteinExistence type="predicted"/>
<dbReference type="AlphaFoldDB" id="A0A1Y4MPX6"/>
<accession>A0A1Y4MPX6</accession>
<dbReference type="EMBL" id="NFKP01000003">
    <property type="protein sequence ID" value="OUP70723.1"/>
    <property type="molecule type" value="Genomic_DNA"/>
</dbReference>
<sequence>MEPGKVAKEVTFDDAEKAIEMLLGGYIWTDLNVLTVGSVFDGVEIFYWPDGKRLGLCENRYIRNTDGEIYYRLYGPALILMYGEYWLDSGLYYKLYKAFYDPVTCIVNGVSERGDLLDDPLILLDEYSGDDKVLLLRPHHPPMVISIDLTLDALHDFVGPGCKRIQLSGDTHIFMI</sequence>